<dbReference type="InterPro" id="IPR013483">
    <property type="entry name" value="MoaA"/>
</dbReference>
<keyword evidence="10 12" id="KW-0456">Lyase</keyword>
<evidence type="ECO:0000256" key="1">
    <source>
        <dbReference type="ARBA" id="ARBA00012167"/>
    </source>
</evidence>
<comment type="pathway">
    <text evidence="12">Cofactor biosynthesis; molybdopterin biosynthesis.</text>
</comment>
<feature type="binding site" evidence="12">
    <location>
        <position position="45"/>
    </location>
    <ligand>
        <name>[4Fe-4S] cluster</name>
        <dbReference type="ChEBI" id="CHEBI:49883"/>
        <label>1</label>
        <note>4Fe-4S-S-AdoMet</note>
    </ligand>
</feature>
<evidence type="ECO:0000256" key="4">
    <source>
        <dbReference type="ARBA" id="ARBA00022723"/>
    </source>
</evidence>
<dbReference type="InterPro" id="IPR010505">
    <property type="entry name" value="MoaA_twitch"/>
</dbReference>
<feature type="binding site" evidence="12">
    <location>
        <begin position="289"/>
        <end position="291"/>
    </location>
    <ligand>
        <name>GTP</name>
        <dbReference type="ChEBI" id="CHEBI:37565"/>
    </ligand>
</feature>
<dbReference type="CDD" id="cd21117">
    <property type="entry name" value="Twitch_MoaA"/>
    <property type="match status" value="1"/>
</dbReference>
<feature type="binding site" evidence="12">
    <location>
        <position position="181"/>
    </location>
    <ligand>
        <name>GTP</name>
        <dbReference type="ChEBI" id="CHEBI:37565"/>
    </ligand>
</feature>
<evidence type="ECO:0000256" key="5">
    <source>
        <dbReference type="ARBA" id="ARBA00022741"/>
    </source>
</evidence>
<evidence type="ECO:0000256" key="12">
    <source>
        <dbReference type="HAMAP-Rule" id="MF_01225"/>
    </source>
</evidence>
<comment type="catalytic activity">
    <reaction evidence="11 12">
        <text>GTP + AH2 + S-adenosyl-L-methionine = (8S)-3',8-cyclo-7,8-dihydroguanosine 5'-triphosphate + 5'-deoxyadenosine + L-methionine + A + H(+)</text>
        <dbReference type="Rhea" id="RHEA:49576"/>
        <dbReference type="ChEBI" id="CHEBI:13193"/>
        <dbReference type="ChEBI" id="CHEBI:15378"/>
        <dbReference type="ChEBI" id="CHEBI:17319"/>
        <dbReference type="ChEBI" id="CHEBI:17499"/>
        <dbReference type="ChEBI" id="CHEBI:37565"/>
        <dbReference type="ChEBI" id="CHEBI:57844"/>
        <dbReference type="ChEBI" id="CHEBI:59789"/>
        <dbReference type="ChEBI" id="CHEBI:131766"/>
        <dbReference type="EC" id="4.1.99.22"/>
    </reaction>
</comment>
<dbReference type="InterPro" id="IPR040064">
    <property type="entry name" value="MoaA-like"/>
</dbReference>
<dbReference type="SMART" id="SM00729">
    <property type="entry name" value="Elp3"/>
    <property type="match status" value="1"/>
</dbReference>
<dbReference type="PANTHER" id="PTHR22960:SF0">
    <property type="entry name" value="MOLYBDENUM COFACTOR BIOSYNTHESIS PROTEIN 1"/>
    <property type="match status" value="1"/>
</dbReference>
<evidence type="ECO:0000256" key="11">
    <source>
        <dbReference type="ARBA" id="ARBA00048697"/>
    </source>
</evidence>
<comment type="cofactor">
    <cofactor evidence="12">
        <name>[4Fe-4S] cluster</name>
        <dbReference type="ChEBI" id="CHEBI:49883"/>
    </cofactor>
    <text evidence="12">Binds 2 [4Fe-4S] clusters. Binds 1 [4Fe-4S] cluster coordinated with 3 cysteines and an exchangeable S-adenosyl-L-methionine and 1 [4Fe-4S] cluster coordinated with 3 cysteines and the GTP-derived substrate.</text>
</comment>
<dbReference type="SFLD" id="SFLDG01067">
    <property type="entry name" value="SPASM/twitch_domain_containing"/>
    <property type="match status" value="1"/>
</dbReference>
<evidence type="ECO:0000256" key="6">
    <source>
        <dbReference type="ARBA" id="ARBA00023004"/>
    </source>
</evidence>
<keyword evidence="2 12" id="KW-0004">4Fe-4S</keyword>
<feature type="binding site" evidence="12">
    <location>
        <position position="85"/>
    </location>
    <ligand>
        <name>GTP</name>
        <dbReference type="ChEBI" id="CHEBI:37565"/>
    </ligand>
</feature>
<sequence>MTTSFALQPGATEIGSPRAGLLTDRFGRIARDLRVSLTDRCNLRCTYCMPAEGLPWIPTAEHLSDAELIRLITIGVTRLGIRKVRFTGGEPLLRKHLADVIAATKALRTDQGKPVSTAITTNGVSLARHAPSLVAAGLDRVNISLDSLDPHRYSQITRRTRLIDVLQGIAAAQRLGLTPVKVNTVVMPKVNEQDIVPLAEYCLHHHLHLRFIEHMPLGPPNTWNQSSMITAAQILHTLEQRFDLTRAHTEDPAAPAKLWHATDKLNPDITGDIGVIAAVSKPFCGDCDRTRLTSDGAIRSCLFSHTETDLKAMLRAGASDAEIAAAWTTAMWNKPAGHGINDPTFLQPTRTMSAIGG</sequence>
<dbReference type="GO" id="GO:1904047">
    <property type="term" value="F:S-adenosyl-L-methionine binding"/>
    <property type="evidence" value="ECO:0007669"/>
    <property type="project" value="UniProtKB-UniRule"/>
</dbReference>
<feature type="binding site" evidence="12">
    <location>
        <position position="301"/>
    </location>
    <ligand>
        <name>[4Fe-4S] cluster</name>
        <dbReference type="ChEBI" id="CHEBI:49883"/>
        <label>2</label>
        <note>4Fe-4S-substrate</note>
    </ligand>
</feature>
<evidence type="ECO:0000313" key="15">
    <source>
        <dbReference type="Proteomes" id="UP000320791"/>
    </source>
</evidence>
<dbReference type="CDD" id="cd01335">
    <property type="entry name" value="Radical_SAM"/>
    <property type="match status" value="1"/>
</dbReference>
<dbReference type="Pfam" id="PF06463">
    <property type="entry name" value="Mob_synth_C"/>
    <property type="match status" value="1"/>
</dbReference>
<feature type="binding site" evidence="12">
    <location>
        <position position="120"/>
    </location>
    <ligand>
        <name>GTP</name>
        <dbReference type="ChEBI" id="CHEBI:37565"/>
    </ligand>
</feature>
<dbReference type="GO" id="GO:0006777">
    <property type="term" value="P:Mo-molybdopterin cofactor biosynthetic process"/>
    <property type="evidence" value="ECO:0007669"/>
    <property type="project" value="UniProtKB-UniRule"/>
</dbReference>
<keyword evidence="9 12" id="KW-0501">Molybdenum cofactor biosynthesis</keyword>
<dbReference type="InterPro" id="IPR000385">
    <property type="entry name" value="MoaA_NifB_PqqE_Fe-S-bd_CS"/>
</dbReference>
<dbReference type="OrthoDB" id="9763993at2"/>
<dbReference type="InterPro" id="IPR013785">
    <property type="entry name" value="Aldolase_TIM"/>
</dbReference>
<keyword evidence="8 12" id="KW-0342">GTP-binding</keyword>
<dbReference type="NCBIfam" id="TIGR02666">
    <property type="entry name" value="moaA"/>
    <property type="match status" value="1"/>
</dbReference>
<dbReference type="Proteomes" id="UP000320791">
    <property type="component" value="Unassembled WGS sequence"/>
</dbReference>
<dbReference type="InterPro" id="IPR058240">
    <property type="entry name" value="rSAM_sf"/>
</dbReference>
<dbReference type="PANTHER" id="PTHR22960">
    <property type="entry name" value="MOLYBDOPTERIN COFACTOR SYNTHESIS PROTEIN A"/>
    <property type="match status" value="1"/>
</dbReference>
<dbReference type="InterPro" id="IPR006638">
    <property type="entry name" value="Elp3/MiaA/NifB-like_rSAM"/>
</dbReference>
<dbReference type="RefSeq" id="WP_146323298.1">
    <property type="nucleotide sequence ID" value="NZ_BAABLR010000075.1"/>
</dbReference>
<dbReference type="EMBL" id="VOHM01000002">
    <property type="protein sequence ID" value="TWT28842.1"/>
    <property type="molecule type" value="Genomic_DNA"/>
</dbReference>
<evidence type="ECO:0000256" key="2">
    <source>
        <dbReference type="ARBA" id="ARBA00022485"/>
    </source>
</evidence>
<dbReference type="SFLD" id="SFLDG01386">
    <property type="entry name" value="main_SPASM_domain-containing"/>
    <property type="match status" value="1"/>
</dbReference>
<feature type="binding site" evidence="12">
    <location>
        <position position="144"/>
    </location>
    <ligand>
        <name>S-adenosyl-L-methionine</name>
        <dbReference type="ChEBI" id="CHEBI:59789"/>
    </ligand>
</feature>
<keyword evidence="6 12" id="KW-0408">Iron</keyword>
<dbReference type="GO" id="GO:0061799">
    <property type="term" value="F:cyclic pyranopterin monophosphate synthase activity"/>
    <property type="evidence" value="ECO:0007669"/>
    <property type="project" value="TreeGrafter"/>
</dbReference>
<feature type="binding site" evidence="12">
    <location>
        <position position="215"/>
    </location>
    <ligand>
        <name>S-adenosyl-L-methionine</name>
        <dbReference type="ChEBI" id="CHEBI:59789"/>
    </ligand>
</feature>
<accession>A0A5C5UTB3</accession>
<dbReference type="EC" id="4.1.99.22" evidence="1 12"/>
<keyword evidence="4 12" id="KW-0479">Metal-binding</keyword>
<dbReference type="UniPathway" id="UPA00344"/>
<dbReference type="InterPro" id="IPR050105">
    <property type="entry name" value="MoCo_biosynth_MoaA/MoaC"/>
</dbReference>
<evidence type="ECO:0000256" key="8">
    <source>
        <dbReference type="ARBA" id="ARBA00023134"/>
    </source>
</evidence>
<dbReference type="InterPro" id="IPR007197">
    <property type="entry name" value="rSAM"/>
</dbReference>
<proteinExistence type="inferred from homology"/>
<evidence type="ECO:0000259" key="13">
    <source>
        <dbReference type="PROSITE" id="PS51918"/>
    </source>
</evidence>
<comment type="function">
    <text evidence="12">Catalyzes the cyclization of GTP to (8S)-3',8-cyclo-7,8-dihydroguanosine 5'-triphosphate.</text>
</comment>
<keyword evidence="7 12" id="KW-0411">Iron-sulfur</keyword>
<dbReference type="SUPFAM" id="SSF102114">
    <property type="entry name" value="Radical SAM enzymes"/>
    <property type="match status" value="1"/>
</dbReference>
<dbReference type="SFLD" id="SFLDS00029">
    <property type="entry name" value="Radical_SAM"/>
    <property type="match status" value="1"/>
</dbReference>
<protein>
    <recommendedName>
        <fullName evidence="1 12">GTP 3',8-cyclase</fullName>
        <ecNumber evidence="1 12">4.1.99.22</ecNumber>
    </recommendedName>
    <alternativeName>
        <fullName evidence="12">Molybdenum cofactor biosynthesis protein A</fullName>
    </alternativeName>
</protein>
<keyword evidence="15" id="KW-1185">Reference proteome</keyword>
<feature type="binding site" evidence="12">
    <location>
        <position position="89"/>
    </location>
    <ligand>
        <name>S-adenosyl-L-methionine</name>
        <dbReference type="ChEBI" id="CHEBI:59789"/>
    </ligand>
</feature>
<dbReference type="Gene3D" id="3.20.20.70">
    <property type="entry name" value="Aldolase class I"/>
    <property type="match status" value="1"/>
</dbReference>
<feature type="binding site" evidence="12">
    <location>
        <position position="34"/>
    </location>
    <ligand>
        <name>GTP</name>
        <dbReference type="ChEBI" id="CHEBI:37565"/>
    </ligand>
</feature>
<feature type="binding site" evidence="12">
    <location>
        <position position="48"/>
    </location>
    <ligand>
        <name>[4Fe-4S] cluster</name>
        <dbReference type="ChEBI" id="CHEBI:49883"/>
        <label>1</label>
        <note>4Fe-4S-S-AdoMet</note>
    </ligand>
</feature>
<evidence type="ECO:0000256" key="3">
    <source>
        <dbReference type="ARBA" id="ARBA00022691"/>
    </source>
</evidence>
<dbReference type="GO" id="GO:0046872">
    <property type="term" value="F:metal ion binding"/>
    <property type="evidence" value="ECO:0007669"/>
    <property type="project" value="UniProtKB-KW"/>
</dbReference>
<gene>
    <name evidence="12 14" type="primary">moaA</name>
    <name evidence="14" type="ORF">FRX94_01245</name>
</gene>
<dbReference type="GO" id="GO:0061798">
    <property type="term" value="F:GTP 3',8'-cyclase activity"/>
    <property type="evidence" value="ECO:0007669"/>
    <property type="project" value="UniProtKB-UniRule"/>
</dbReference>
<dbReference type="GO" id="GO:0005525">
    <property type="term" value="F:GTP binding"/>
    <property type="evidence" value="ECO:0007669"/>
    <property type="project" value="UniProtKB-UniRule"/>
</dbReference>
<comment type="caution">
    <text evidence="14">The sequence shown here is derived from an EMBL/GenBank/DDBJ whole genome shotgun (WGS) entry which is preliminary data.</text>
</comment>
<dbReference type="PROSITE" id="PS01305">
    <property type="entry name" value="MOAA_NIFB_PQQE"/>
    <property type="match status" value="1"/>
</dbReference>
<dbReference type="PROSITE" id="PS51918">
    <property type="entry name" value="RADICAL_SAM"/>
    <property type="match status" value="1"/>
</dbReference>
<keyword evidence="3 12" id="KW-0949">S-adenosyl-L-methionine</keyword>
<evidence type="ECO:0000256" key="10">
    <source>
        <dbReference type="ARBA" id="ARBA00023239"/>
    </source>
</evidence>
<comment type="subunit">
    <text evidence="12">Monomer and homodimer.</text>
</comment>
<feature type="binding site" evidence="12">
    <location>
        <position position="287"/>
    </location>
    <ligand>
        <name>[4Fe-4S] cluster</name>
        <dbReference type="ChEBI" id="CHEBI:49883"/>
        <label>2</label>
        <note>4Fe-4S-substrate</note>
    </ligand>
</feature>
<feature type="binding site" evidence="12">
    <location>
        <position position="41"/>
    </location>
    <ligand>
        <name>[4Fe-4S] cluster</name>
        <dbReference type="ChEBI" id="CHEBI:49883"/>
        <label>1</label>
        <note>4Fe-4S-S-AdoMet</note>
    </ligand>
</feature>
<dbReference type="GO" id="GO:0051539">
    <property type="term" value="F:4 iron, 4 sulfur cluster binding"/>
    <property type="evidence" value="ECO:0007669"/>
    <property type="project" value="UniProtKB-UniRule"/>
</dbReference>
<evidence type="ECO:0000256" key="7">
    <source>
        <dbReference type="ARBA" id="ARBA00023014"/>
    </source>
</evidence>
<feature type="binding site" evidence="12">
    <location>
        <position position="47"/>
    </location>
    <ligand>
        <name>S-adenosyl-L-methionine</name>
        <dbReference type="ChEBI" id="CHEBI:59789"/>
    </ligand>
</feature>
<name>A0A5C5UTB3_9CORY</name>
<organism evidence="14 15">
    <name type="scientific">Corynebacterium canis</name>
    <dbReference type="NCBI Taxonomy" id="679663"/>
    <lineage>
        <taxon>Bacteria</taxon>
        <taxon>Bacillati</taxon>
        <taxon>Actinomycetota</taxon>
        <taxon>Actinomycetes</taxon>
        <taxon>Mycobacteriales</taxon>
        <taxon>Corynebacteriaceae</taxon>
        <taxon>Corynebacterium</taxon>
    </lineage>
</organism>
<feature type="binding site" evidence="12">
    <location>
        <position position="284"/>
    </location>
    <ligand>
        <name>[4Fe-4S] cluster</name>
        <dbReference type="ChEBI" id="CHEBI:49883"/>
        <label>2</label>
        <note>4Fe-4S-substrate</note>
    </ligand>
</feature>
<dbReference type="Pfam" id="PF04055">
    <property type="entry name" value="Radical_SAM"/>
    <property type="match status" value="1"/>
</dbReference>
<feature type="domain" description="Radical SAM core" evidence="13">
    <location>
        <begin position="25"/>
        <end position="246"/>
    </location>
</feature>
<keyword evidence="5 12" id="KW-0547">Nucleotide-binding</keyword>
<evidence type="ECO:0000313" key="14">
    <source>
        <dbReference type="EMBL" id="TWT28842.1"/>
    </source>
</evidence>
<dbReference type="SFLD" id="SFLDG01383">
    <property type="entry name" value="cyclic_pyranopterin_phosphate"/>
    <property type="match status" value="1"/>
</dbReference>
<reference evidence="14 15" key="1">
    <citation type="submission" date="2019-08" db="EMBL/GenBank/DDBJ databases">
        <authorList>
            <person name="Lei W."/>
        </authorList>
    </citation>
    <scope>NUCLEOTIDE SEQUENCE [LARGE SCALE GENOMIC DNA]</scope>
    <source>
        <strain evidence="14 15">CCUG 58627</strain>
    </source>
</reference>
<dbReference type="HAMAP" id="MF_01225_B">
    <property type="entry name" value="MoaA_B"/>
    <property type="match status" value="1"/>
</dbReference>
<evidence type="ECO:0000256" key="9">
    <source>
        <dbReference type="ARBA" id="ARBA00023150"/>
    </source>
</evidence>
<comment type="similarity">
    <text evidence="12">Belongs to the radical SAM superfamily. MoaA family.</text>
</comment>
<dbReference type="AlphaFoldDB" id="A0A5C5UTB3"/>